<reference evidence="4" key="1">
    <citation type="submission" date="2021-06" db="EMBL/GenBank/DDBJ databases">
        <authorList>
            <person name="Kallberg Y."/>
            <person name="Tangrot J."/>
            <person name="Rosling A."/>
        </authorList>
    </citation>
    <scope>NUCLEOTIDE SEQUENCE</scope>
    <source>
        <strain evidence="4">MT106</strain>
    </source>
</reference>
<dbReference type="Pfam" id="PF00856">
    <property type="entry name" value="SET"/>
    <property type="match status" value="1"/>
</dbReference>
<accession>A0A9N8V9K5</accession>
<name>A0A9N8V9K5_9GLOM</name>
<dbReference type="PROSITE" id="PS51299">
    <property type="entry name" value="HTH_APSES"/>
    <property type="match status" value="1"/>
</dbReference>
<feature type="compositionally biased region" description="Low complexity" evidence="1">
    <location>
        <begin position="276"/>
        <end position="316"/>
    </location>
</feature>
<feature type="region of interest" description="Disordered" evidence="1">
    <location>
        <begin position="240"/>
        <end position="395"/>
    </location>
</feature>
<dbReference type="PANTHER" id="PTHR12977:SF4">
    <property type="entry name" value="HISTONE-LYSINE N-METHYLTRANSFERASE KMT5B"/>
    <property type="match status" value="1"/>
</dbReference>
<feature type="domain" description="HTH APSES-type" evidence="3">
    <location>
        <begin position="645"/>
        <end position="760"/>
    </location>
</feature>
<dbReference type="Gene3D" id="3.10.260.10">
    <property type="entry name" value="Transcription regulator HTH, APSES-type DNA-binding domain"/>
    <property type="match status" value="1"/>
</dbReference>
<gene>
    <name evidence="4" type="ORF">AGERDE_LOCUS1187</name>
</gene>
<dbReference type="Gene3D" id="2.170.270.10">
    <property type="entry name" value="SET domain"/>
    <property type="match status" value="1"/>
</dbReference>
<feature type="domain" description="SET" evidence="2">
    <location>
        <begin position="85"/>
        <end position="200"/>
    </location>
</feature>
<dbReference type="CDD" id="cd10524">
    <property type="entry name" value="SET_Suv4-20-like"/>
    <property type="match status" value="1"/>
</dbReference>
<dbReference type="GO" id="GO:0005634">
    <property type="term" value="C:nucleus"/>
    <property type="evidence" value="ECO:0007669"/>
    <property type="project" value="TreeGrafter"/>
</dbReference>
<protein>
    <submittedName>
        <fullName evidence="4">7960_t:CDS:1</fullName>
    </submittedName>
</protein>
<dbReference type="InterPro" id="IPR001214">
    <property type="entry name" value="SET_dom"/>
</dbReference>
<dbReference type="EMBL" id="CAJVPL010000078">
    <property type="protein sequence ID" value="CAG8442713.1"/>
    <property type="molecule type" value="Genomic_DNA"/>
</dbReference>
<dbReference type="PANTHER" id="PTHR12977">
    <property type="entry name" value="SUPPRESSOR OF VARIEGATION 4-20-RELATED"/>
    <property type="match status" value="1"/>
</dbReference>
<evidence type="ECO:0000313" key="5">
    <source>
        <dbReference type="Proteomes" id="UP000789831"/>
    </source>
</evidence>
<dbReference type="GO" id="GO:0042799">
    <property type="term" value="F:histone H4K20 methyltransferase activity"/>
    <property type="evidence" value="ECO:0007669"/>
    <property type="project" value="TreeGrafter"/>
</dbReference>
<proteinExistence type="predicted"/>
<dbReference type="PROSITE" id="PS50280">
    <property type="entry name" value="SET"/>
    <property type="match status" value="1"/>
</dbReference>
<dbReference type="SMART" id="SM00317">
    <property type="entry name" value="SET"/>
    <property type="match status" value="1"/>
</dbReference>
<evidence type="ECO:0000259" key="3">
    <source>
        <dbReference type="PROSITE" id="PS51299"/>
    </source>
</evidence>
<dbReference type="SUPFAM" id="SSF82199">
    <property type="entry name" value="SET domain"/>
    <property type="match status" value="1"/>
</dbReference>
<dbReference type="Proteomes" id="UP000789831">
    <property type="component" value="Unassembled WGS sequence"/>
</dbReference>
<dbReference type="InterPro" id="IPR003163">
    <property type="entry name" value="Tscrpt_reg_HTH_APSES-type"/>
</dbReference>
<dbReference type="AlphaFoldDB" id="A0A9N8V9K5"/>
<sequence>MDSQYKPLDPKDETTKNAYTTVFQTLRFIISNPDKGDVAVQMLSKSKIFQERLPSLDLNTKRPSKQAKAFFEHLKRYLNMYRPDAGIELGETLRYSNSKKAEACILATKRWTKGEIIRYCNGILVELTKEEESKLDDEKDFSIIASERKKRNCVYVGPGRFVNHDCDPNTAFYIQGSQYIVSFQVLRDIELGEEITCSYGTDYFGDNNCECLCLTCDRRKMGAFADKKGKGKEPVYVTISEEDESNNNHKEQQPQSPEIGVRTRGYHRVRSSQVAKQSQNIPSSSTSSSKTPNNQSQTASTSTSQAPQSQSPNSPSLRHRQSQSPQPMLKRPLSAQSQSRELNSMQSTIQRPQSEQKPYLNVNTRQENLSQSQPPPNTHSTPQSQIHQAGARHYSNQSRFRHDNMRQGQFQQSNSLYLPTSNNFHSNFGANQVQRISFPWTISQTVLPGQIMTTGFSITAGFCVSTTPGNAQPIMIPPHLLQFTSRQIPNNISASATSPRSPRMSINFLVNEDMDIEGGGGRLQTQSQPIQPCRIQDCSNTSAPDDRFCLRCRRHIKIYRMKWPARVSSNESSVVNEQQVIKKQSATRVQMISARATSSKPVTSNKTARKESVKGKNVEIVSFGDVSRWQPYQVSGYTTTKNSYSTSQDWAGRSSIHVHEYYVQKNTIKLRWDHQTGYVHITPMWKSTGLRPRALGDVIARDPRWSQAKKIIGGCTELQGIWLPYATAREFCVEYKVDPKIIQPIFGCDWWVSEEEEELPDVVMEDILEVEPMVRGVESGDEEADKERPSKRRRLENGFDRELQFARNATVLVAGRFLGEEEFRFIGDRIFRLGR</sequence>
<dbReference type="GO" id="GO:0003677">
    <property type="term" value="F:DNA binding"/>
    <property type="evidence" value="ECO:0007669"/>
    <property type="project" value="InterPro"/>
</dbReference>
<dbReference type="OrthoDB" id="6627536at2759"/>
<organism evidence="4 5">
    <name type="scientific">Ambispora gerdemannii</name>
    <dbReference type="NCBI Taxonomy" id="144530"/>
    <lineage>
        <taxon>Eukaryota</taxon>
        <taxon>Fungi</taxon>
        <taxon>Fungi incertae sedis</taxon>
        <taxon>Mucoromycota</taxon>
        <taxon>Glomeromycotina</taxon>
        <taxon>Glomeromycetes</taxon>
        <taxon>Archaeosporales</taxon>
        <taxon>Ambisporaceae</taxon>
        <taxon>Ambispora</taxon>
    </lineage>
</organism>
<keyword evidence="5" id="KW-1185">Reference proteome</keyword>
<evidence type="ECO:0000259" key="2">
    <source>
        <dbReference type="PROSITE" id="PS50280"/>
    </source>
</evidence>
<dbReference type="InterPro" id="IPR039977">
    <property type="entry name" value="Suv4-20/Set9"/>
</dbReference>
<dbReference type="SUPFAM" id="SSF54616">
    <property type="entry name" value="DNA-binding domain of Mlu1-box binding protein MBP1"/>
    <property type="match status" value="1"/>
</dbReference>
<feature type="compositionally biased region" description="Polar residues" evidence="1">
    <location>
        <begin position="334"/>
        <end position="387"/>
    </location>
</feature>
<evidence type="ECO:0000256" key="1">
    <source>
        <dbReference type="SAM" id="MobiDB-lite"/>
    </source>
</evidence>
<dbReference type="InterPro" id="IPR036887">
    <property type="entry name" value="HTH_APSES_sf"/>
</dbReference>
<evidence type="ECO:0000313" key="4">
    <source>
        <dbReference type="EMBL" id="CAG8442713.1"/>
    </source>
</evidence>
<dbReference type="InterPro" id="IPR046341">
    <property type="entry name" value="SET_dom_sf"/>
</dbReference>
<comment type="caution">
    <text evidence="4">The sequence shown here is derived from an EMBL/GenBank/DDBJ whole genome shotgun (WGS) entry which is preliminary data.</text>
</comment>